<dbReference type="EMBL" id="REFZ01000069">
    <property type="protein sequence ID" value="RQG93744.1"/>
    <property type="molecule type" value="Genomic_DNA"/>
</dbReference>
<keyword evidence="2" id="KW-1185">Reference proteome</keyword>
<gene>
    <name evidence="1" type="ORF">EA472_22690</name>
</gene>
<dbReference type="AlphaFoldDB" id="A0A3N6M0F1"/>
<comment type="caution">
    <text evidence="1">The sequence shown here is derived from an EMBL/GenBank/DDBJ whole genome shotgun (WGS) entry which is preliminary data.</text>
</comment>
<organism evidence="1 2">
    <name type="scientific">Natrarchaeobius chitinivorans</name>
    <dbReference type="NCBI Taxonomy" id="1679083"/>
    <lineage>
        <taxon>Archaea</taxon>
        <taxon>Methanobacteriati</taxon>
        <taxon>Methanobacteriota</taxon>
        <taxon>Stenosarchaea group</taxon>
        <taxon>Halobacteria</taxon>
        <taxon>Halobacteriales</taxon>
        <taxon>Natrialbaceae</taxon>
        <taxon>Natrarchaeobius</taxon>
    </lineage>
</organism>
<name>A0A3N6M0F1_NATCH</name>
<dbReference type="OrthoDB" id="346172at2157"/>
<sequence length="140" mass="15712">MTEVLVEPNDTARKLREYVRHNPDVRHDDYESDGVDPIQEACYVLSEAYFHARGGKDAGLEVYRIGWADVYDDADGAHWFLRDSDDRVIDLSLPSPADGHGIPWDRARHRAFITGYTPSNRTQDVLNALEITPPAASSGD</sequence>
<dbReference type="Proteomes" id="UP000281431">
    <property type="component" value="Unassembled WGS sequence"/>
</dbReference>
<reference evidence="1 2" key="1">
    <citation type="submission" date="2018-10" db="EMBL/GenBank/DDBJ databases">
        <title>Natrarchaeobius chitinivorans gen. nov., sp. nov., and Natrarchaeobius haloalkaliphilus sp. nov., alkaliphilic, chitin-utilizing haloarchaea from hypersaline alkaline lakes.</title>
        <authorList>
            <person name="Sorokin D.Y."/>
            <person name="Elcheninov A.G."/>
            <person name="Kostrikina N.A."/>
            <person name="Bale N.J."/>
            <person name="Sinninghe Damste J.S."/>
            <person name="Khijniak T.V."/>
            <person name="Kublanov I.V."/>
            <person name="Toshchakov S.V."/>
        </authorList>
    </citation>
    <scope>NUCLEOTIDE SEQUENCE [LARGE SCALE GENOMIC DNA]</scope>
    <source>
        <strain evidence="1 2">AArcht7</strain>
    </source>
</reference>
<accession>A0A3N6M0F1</accession>
<evidence type="ECO:0000313" key="2">
    <source>
        <dbReference type="Proteomes" id="UP000281431"/>
    </source>
</evidence>
<evidence type="ECO:0000313" key="1">
    <source>
        <dbReference type="EMBL" id="RQG93744.1"/>
    </source>
</evidence>
<proteinExistence type="predicted"/>
<protein>
    <submittedName>
        <fullName evidence="1">Uncharacterized protein</fullName>
    </submittedName>
</protein>